<dbReference type="Pfam" id="PF04932">
    <property type="entry name" value="Wzy_C"/>
    <property type="match status" value="1"/>
</dbReference>
<keyword evidence="4 5" id="KW-0472">Membrane</keyword>
<evidence type="ECO:0000256" key="3">
    <source>
        <dbReference type="ARBA" id="ARBA00022989"/>
    </source>
</evidence>
<comment type="caution">
    <text evidence="7">The sequence shown here is derived from an EMBL/GenBank/DDBJ whole genome shotgun (WGS) entry which is preliminary data.</text>
</comment>
<dbReference type="InterPro" id="IPR007016">
    <property type="entry name" value="O-antigen_ligase-rel_domated"/>
</dbReference>
<feature type="transmembrane region" description="Helical" evidence="5">
    <location>
        <begin position="371"/>
        <end position="389"/>
    </location>
</feature>
<gene>
    <name evidence="7" type="ORF">GCM10011322_02180</name>
</gene>
<proteinExistence type="predicted"/>
<protein>
    <recommendedName>
        <fullName evidence="6">O-antigen ligase-related domain-containing protein</fullName>
    </recommendedName>
</protein>
<dbReference type="PANTHER" id="PTHR37422:SF21">
    <property type="entry name" value="EXOQ-LIKE PROTEIN"/>
    <property type="match status" value="1"/>
</dbReference>
<feature type="transmembrane region" description="Helical" evidence="5">
    <location>
        <begin position="395"/>
        <end position="415"/>
    </location>
</feature>
<accession>A0A917Q384</accession>
<dbReference type="Proteomes" id="UP000600449">
    <property type="component" value="Unassembled WGS sequence"/>
</dbReference>
<feature type="transmembrane region" description="Helical" evidence="5">
    <location>
        <begin position="78"/>
        <end position="97"/>
    </location>
</feature>
<dbReference type="InterPro" id="IPR051533">
    <property type="entry name" value="WaaL-like"/>
</dbReference>
<reference evidence="7 8" key="1">
    <citation type="journal article" date="2014" name="Int. J. Syst. Evol. Microbiol.">
        <title>Complete genome sequence of Corynebacterium casei LMG S-19264T (=DSM 44701T), isolated from a smear-ripened cheese.</title>
        <authorList>
            <consortium name="US DOE Joint Genome Institute (JGI-PGF)"/>
            <person name="Walter F."/>
            <person name="Albersmeier A."/>
            <person name="Kalinowski J."/>
            <person name="Ruckert C."/>
        </authorList>
    </citation>
    <scope>NUCLEOTIDE SEQUENCE [LARGE SCALE GENOMIC DNA]</scope>
    <source>
        <strain evidence="7 8">CGMCC 1.9161</strain>
    </source>
</reference>
<feature type="domain" description="O-antigen ligase-related" evidence="6">
    <location>
        <begin position="208"/>
        <end position="348"/>
    </location>
</feature>
<evidence type="ECO:0000256" key="4">
    <source>
        <dbReference type="ARBA" id="ARBA00023136"/>
    </source>
</evidence>
<dbReference type="EMBL" id="BMMF01000001">
    <property type="protein sequence ID" value="GGK19048.1"/>
    <property type="molecule type" value="Genomic_DNA"/>
</dbReference>
<feature type="transmembrane region" description="Helical" evidence="5">
    <location>
        <begin position="55"/>
        <end position="71"/>
    </location>
</feature>
<keyword evidence="2 5" id="KW-0812">Transmembrane</keyword>
<feature type="transmembrane region" description="Helical" evidence="5">
    <location>
        <begin position="136"/>
        <end position="156"/>
    </location>
</feature>
<feature type="transmembrane region" description="Helical" evidence="5">
    <location>
        <begin position="103"/>
        <end position="124"/>
    </location>
</feature>
<feature type="transmembrane region" description="Helical" evidence="5">
    <location>
        <begin position="339"/>
        <end position="359"/>
    </location>
</feature>
<evidence type="ECO:0000259" key="6">
    <source>
        <dbReference type="Pfam" id="PF04932"/>
    </source>
</evidence>
<organism evidence="7 8">
    <name type="scientific">Salinarimonas ramus</name>
    <dbReference type="NCBI Taxonomy" id="690164"/>
    <lineage>
        <taxon>Bacteria</taxon>
        <taxon>Pseudomonadati</taxon>
        <taxon>Pseudomonadota</taxon>
        <taxon>Alphaproteobacteria</taxon>
        <taxon>Hyphomicrobiales</taxon>
        <taxon>Salinarimonadaceae</taxon>
        <taxon>Salinarimonas</taxon>
    </lineage>
</organism>
<feature type="transmembrane region" description="Helical" evidence="5">
    <location>
        <begin position="201"/>
        <end position="218"/>
    </location>
</feature>
<comment type="subcellular location">
    <subcellularLocation>
        <location evidence="1">Membrane</location>
        <topology evidence="1">Multi-pass membrane protein</topology>
    </subcellularLocation>
</comment>
<dbReference type="AlphaFoldDB" id="A0A917Q384"/>
<keyword evidence="3 5" id="KW-1133">Transmembrane helix</keyword>
<dbReference type="RefSeq" id="WP_188908586.1">
    <property type="nucleotide sequence ID" value="NZ_BMMF01000001.1"/>
</dbReference>
<evidence type="ECO:0000256" key="5">
    <source>
        <dbReference type="SAM" id="Phobius"/>
    </source>
</evidence>
<name>A0A917Q384_9HYPH</name>
<dbReference type="PANTHER" id="PTHR37422">
    <property type="entry name" value="TEICHURONIC ACID BIOSYNTHESIS PROTEIN TUAE"/>
    <property type="match status" value="1"/>
</dbReference>
<evidence type="ECO:0000313" key="7">
    <source>
        <dbReference type="EMBL" id="GGK19048.1"/>
    </source>
</evidence>
<feature type="transmembrane region" description="Helical" evidence="5">
    <location>
        <begin position="176"/>
        <end position="194"/>
    </location>
</feature>
<dbReference type="GO" id="GO:0016020">
    <property type="term" value="C:membrane"/>
    <property type="evidence" value="ECO:0007669"/>
    <property type="project" value="UniProtKB-SubCell"/>
</dbReference>
<evidence type="ECO:0000313" key="8">
    <source>
        <dbReference type="Proteomes" id="UP000600449"/>
    </source>
</evidence>
<evidence type="ECO:0000256" key="2">
    <source>
        <dbReference type="ARBA" id="ARBA00022692"/>
    </source>
</evidence>
<keyword evidence="8" id="KW-1185">Reference proteome</keyword>
<evidence type="ECO:0000256" key="1">
    <source>
        <dbReference type="ARBA" id="ARBA00004141"/>
    </source>
</evidence>
<sequence length="424" mass="45782">MSLAPTIGPAPTSTRGPTVAAPVRRRFSARVEHGALWLMGYGGGFAFVEPSPWELGFFLVLVVLGIGGLRLHRSSLPMVVFLALFNIGGVFSLAPFLHDGDSVMFIAVSIYLMATSILFASMVLDDGAARVAALRGGLTWGAATASVAGMVGYFDIAGLGALFTVNDRASGTFKDPNVLGTFVIFPLVLLAQDILTGRGRFWRNAILFTVIFTGGVFLSFSRGAWGHAVVSLLMMTALTFLFAATPKIRMRILGLVALAPVVGVGALGAALSIEPIREMFEVRASLNQYYDVGPTGRFGNHARSLPTLFEKPNGYGPRQFRYHWPEDPHNVYINAFASYGWLGGIAYLALTAATLVVGFTTVAMRSSLQPVAIAVWSTLFVQMLQGFLIDTDHWRHYYLLLGLIWGLFALARLEAAGLVRGQPR</sequence>
<feature type="transmembrane region" description="Helical" evidence="5">
    <location>
        <begin position="252"/>
        <end position="273"/>
    </location>
</feature>
<feature type="transmembrane region" description="Helical" evidence="5">
    <location>
        <begin position="224"/>
        <end position="245"/>
    </location>
</feature>